<protein>
    <submittedName>
        <fullName evidence="1">Uncharacterized protein</fullName>
    </submittedName>
</protein>
<keyword evidence="2" id="KW-1185">Reference proteome</keyword>
<evidence type="ECO:0000313" key="1">
    <source>
        <dbReference type="EMBL" id="KAH7858767.1"/>
    </source>
</evidence>
<proteinExistence type="predicted"/>
<accession>A0ACB7YYR2</accession>
<name>A0ACB7YYR2_9ERIC</name>
<dbReference type="Proteomes" id="UP000828048">
    <property type="component" value="Chromosome 3"/>
</dbReference>
<organism evidence="1 2">
    <name type="scientific">Vaccinium darrowii</name>
    <dbReference type="NCBI Taxonomy" id="229202"/>
    <lineage>
        <taxon>Eukaryota</taxon>
        <taxon>Viridiplantae</taxon>
        <taxon>Streptophyta</taxon>
        <taxon>Embryophyta</taxon>
        <taxon>Tracheophyta</taxon>
        <taxon>Spermatophyta</taxon>
        <taxon>Magnoliopsida</taxon>
        <taxon>eudicotyledons</taxon>
        <taxon>Gunneridae</taxon>
        <taxon>Pentapetalae</taxon>
        <taxon>asterids</taxon>
        <taxon>Ericales</taxon>
        <taxon>Ericaceae</taxon>
        <taxon>Vaccinioideae</taxon>
        <taxon>Vaccinieae</taxon>
        <taxon>Vaccinium</taxon>
    </lineage>
</organism>
<dbReference type="EMBL" id="CM037153">
    <property type="protein sequence ID" value="KAH7858767.1"/>
    <property type="molecule type" value="Genomic_DNA"/>
</dbReference>
<gene>
    <name evidence="1" type="ORF">Vadar_027771</name>
</gene>
<sequence>MVGLSVVLDSTKLSTNKNQIKAQVINKADMIKSSPPSSTQPSPQPPHPFSQWKSPSSDGQVTAAGAGGSFLDQCFLCKQKILLGKDIFMYKGDRAFCSEECRCRHIFMDDNFFPLPAIKQPQPPTSSSSPSPSSPNQKAARNRANRFAY</sequence>
<evidence type="ECO:0000313" key="2">
    <source>
        <dbReference type="Proteomes" id="UP000828048"/>
    </source>
</evidence>
<comment type="caution">
    <text evidence="1">The sequence shown here is derived from an EMBL/GenBank/DDBJ whole genome shotgun (WGS) entry which is preliminary data.</text>
</comment>
<reference evidence="1 2" key="1">
    <citation type="journal article" date="2021" name="Hortic Res">
        <title>High-quality reference genome and annotation aids understanding of berry development for evergreen blueberry (Vaccinium darrowii).</title>
        <authorList>
            <person name="Yu J."/>
            <person name="Hulse-Kemp A.M."/>
            <person name="Babiker E."/>
            <person name="Staton M."/>
        </authorList>
    </citation>
    <scope>NUCLEOTIDE SEQUENCE [LARGE SCALE GENOMIC DNA]</scope>
    <source>
        <strain evidence="2">cv. NJ 8807/NJ 8810</strain>
        <tissue evidence="1">Young leaf</tissue>
    </source>
</reference>